<keyword evidence="2" id="KW-1185">Reference proteome</keyword>
<reference evidence="1 2" key="1">
    <citation type="submission" date="2018-10" db="EMBL/GenBank/DDBJ databases">
        <title>Sphingobacterium sp. M05W1-28.</title>
        <authorList>
            <person name="Cai H."/>
        </authorList>
    </citation>
    <scope>NUCLEOTIDE SEQUENCE [LARGE SCALE GENOMIC DNA]</scope>
    <source>
        <strain evidence="1 2">M05W1-28</strain>
    </source>
</reference>
<dbReference type="OrthoDB" id="712328at2"/>
<dbReference type="RefSeq" id="WP_121122612.1">
    <property type="nucleotide sequence ID" value="NZ_RBWS01000005.1"/>
</dbReference>
<protein>
    <submittedName>
        <fullName evidence="1">Uncharacterized protein</fullName>
    </submittedName>
</protein>
<name>A0A420W1R0_9SPHI</name>
<dbReference type="InterPro" id="IPR046233">
    <property type="entry name" value="DUF6266"/>
</dbReference>
<sequence length="179" mass="20371">MNQRNQNKPMGQLLMQHRFYLANQFLYPLASIIKEGFGQRVRQAKKRLTARNLAMAHAIKYAIKGEYPDLFVDPALILLSDGPVRGITVGQITRDTAMLQVDFDGGEITSVNHDDEVLLLAYDQKGQVAVRNEKPVIRSASAMVLELPDYMWEVRLDLYVLVRNRDGIQYSRSQYLGSV</sequence>
<organism evidence="1 2">
    <name type="scientific">Sphingobacterium puteale</name>
    <dbReference type="NCBI Taxonomy" id="2420510"/>
    <lineage>
        <taxon>Bacteria</taxon>
        <taxon>Pseudomonadati</taxon>
        <taxon>Bacteroidota</taxon>
        <taxon>Sphingobacteriia</taxon>
        <taxon>Sphingobacteriales</taxon>
        <taxon>Sphingobacteriaceae</taxon>
        <taxon>Sphingobacterium</taxon>
    </lineage>
</organism>
<accession>A0A420W1R0</accession>
<comment type="caution">
    <text evidence="1">The sequence shown here is derived from an EMBL/GenBank/DDBJ whole genome shotgun (WGS) entry which is preliminary data.</text>
</comment>
<dbReference type="AlphaFoldDB" id="A0A420W1R0"/>
<dbReference type="Proteomes" id="UP000282423">
    <property type="component" value="Unassembled WGS sequence"/>
</dbReference>
<evidence type="ECO:0000313" key="2">
    <source>
        <dbReference type="Proteomes" id="UP000282423"/>
    </source>
</evidence>
<proteinExistence type="predicted"/>
<dbReference type="Pfam" id="PF19781">
    <property type="entry name" value="DUF6266"/>
    <property type="match status" value="1"/>
</dbReference>
<dbReference type="EMBL" id="RBWS01000005">
    <property type="protein sequence ID" value="RKO72529.1"/>
    <property type="molecule type" value="Genomic_DNA"/>
</dbReference>
<evidence type="ECO:0000313" key="1">
    <source>
        <dbReference type="EMBL" id="RKO72529.1"/>
    </source>
</evidence>
<gene>
    <name evidence="1" type="ORF">D7322_06980</name>
</gene>